<evidence type="ECO:0000256" key="1">
    <source>
        <dbReference type="ARBA" id="ARBA00022692"/>
    </source>
</evidence>
<evidence type="ECO:0000313" key="4">
    <source>
        <dbReference type="EMBL" id="CEK51222.1"/>
    </source>
</evidence>
<gene>
    <name evidence="4" type="primary">ORF12864</name>
</gene>
<evidence type="ECO:0000256" key="3">
    <source>
        <dbReference type="ARBA" id="ARBA00023136"/>
    </source>
</evidence>
<feature type="non-terminal residue" evidence="4">
    <location>
        <position position="1"/>
    </location>
</feature>
<keyword evidence="2" id="KW-1133">Transmembrane helix</keyword>
<name>A0A0B6Y4H0_9EUPU</name>
<evidence type="ECO:0008006" key="5">
    <source>
        <dbReference type="Google" id="ProtNLM"/>
    </source>
</evidence>
<dbReference type="GO" id="GO:0016020">
    <property type="term" value="C:membrane"/>
    <property type="evidence" value="ECO:0007669"/>
    <property type="project" value="InterPro"/>
</dbReference>
<dbReference type="Gene3D" id="1.20.1560.10">
    <property type="entry name" value="ABC transporter type 1, transmembrane domain"/>
    <property type="match status" value="1"/>
</dbReference>
<sequence length="149" mass="16315">LEADYDSKLVTVPNDFTESMRNYAELPHNDSIASVTCPGYSGSYQNSSNDLGNEQSFEHDLQNSDPNIIDTSRGSPSLFKALLTAFGLKYFLLGILKFLADCLGFAGPILLNYLVSFIESKSDHPYEGYLYAGGLSLSTLLSTICSTQF</sequence>
<keyword evidence="3" id="KW-0472">Membrane</keyword>
<evidence type="ECO:0000256" key="2">
    <source>
        <dbReference type="ARBA" id="ARBA00022989"/>
    </source>
</evidence>
<reference evidence="4" key="1">
    <citation type="submission" date="2014-12" db="EMBL/GenBank/DDBJ databases">
        <title>Insight into the proteome of Arion vulgaris.</title>
        <authorList>
            <person name="Aradska J."/>
            <person name="Bulat T."/>
            <person name="Smidak R."/>
            <person name="Sarate P."/>
            <person name="Gangsoo J."/>
            <person name="Sialana F."/>
            <person name="Bilban M."/>
            <person name="Lubec G."/>
        </authorList>
    </citation>
    <scope>NUCLEOTIDE SEQUENCE</scope>
    <source>
        <tissue evidence="4">Skin</tissue>
    </source>
</reference>
<dbReference type="GO" id="GO:0005524">
    <property type="term" value="F:ATP binding"/>
    <property type="evidence" value="ECO:0007669"/>
    <property type="project" value="InterPro"/>
</dbReference>
<keyword evidence="1" id="KW-0812">Transmembrane</keyword>
<accession>A0A0B6Y4H0</accession>
<dbReference type="EMBL" id="HACG01004357">
    <property type="protein sequence ID" value="CEK51222.1"/>
    <property type="molecule type" value="Transcribed_RNA"/>
</dbReference>
<protein>
    <recommendedName>
        <fullName evidence="5">ABC transmembrane type-1 domain-containing protein</fullName>
    </recommendedName>
</protein>
<dbReference type="SUPFAM" id="SSF90123">
    <property type="entry name" value="ABC transporter transmembrane region"/>
    <property type="match status" value="1"/>
</dbReference>
<dbReference type="InterPro" id="IPR036640">
    <property type="entry name" value="ABC1_TM_sf"/>
</dbReference>
<organism evidence="4">
    <name type="scientific">Arion vulgaris</name>
    <dbReference type="NCBI Taxonomy" id="1028688"/>
    <lineage>
        <taxon>Eukaryota</taxon>
        <taxon>Metazoa</taxon>
        <taxon>Spiralia</taxon>
        <taxon>Lophotrochozoa</taxon>
        <taxon>Mollusca</taxon>
        <taxon>Gastropoda</taxon>
        <taxon>Heterobranchia</taxon>
        <taxon>Euthyneura</taxon>
        <taxon>Panpulmonata</taxon>
        <taxon>Eupulmonata</taxon>
        <taxon>Stylommatophora</taxon>
        <taxon>Helicina</taxon>
        <taxon>Arionoidea</taxon>
        <taxon>Arionidae</taxon>
        <taxon>Arion</taxon>
    </lineage>
</organism>
<feature type="non-terminal residue" evidence="4">
    <location>
        <position position="149"/>
    </location>
</feature>
<dbReference type="AlphaFoldDB" id="A0A0B6Y4H0"/>
<proteinExistence type="predicted"/>